<name>A0ABT7C0X9_9CYAN</name>
<sequence>MNKSDRHSGFQDLIEKVETFSLEDREILIDILQKRISEQKRLQLAREVAEVREDYRNGKVFFGTVDDFLEQLDNE</sequence>
<accession>A0ABT7C0X9</accession>
<dbReference type="EMBL" id="JAQOSQ010000018">
    <property type="protein sequence ID" value="MDJ1184717.1"/>
    <property type="molecule type" value="Genomic_DNA"/>
</dbReference>
<keyword evidence="2" id="KW-1185">Reference proteome</keyword>
<evidence type="ECO:0000313" key="2">
    <source>
        <dbReference type="Proteomes" id="UP001232992"/>
    </source>
</evidence>
<comment type="caution">
    <text evidence="1">The sequence shown here is derived from an EMBL/GenBank/DDBJ whole genome shotgun (WGS) entry which is preliminary data.</text>
</comment>
<reference evidence="1 2" key="1">
    <citation type="submission" date="2023-01" db="EMBL/GenBank/DDBJ databases">
        <title>Novel diversity within Roseofilum (Cyanobacteria; Desertifilaceae) from marine benthic mats with descriptions of four novel species.</title>
        <authorList>
            <person name="Wang Y."/>
            <person name="Berthold D.E."/>
            <person name="Hu J."/>
            <person name="Lefler F.W."/>
            <person name="Laughinghouse H.D. IV."/>
        </authorList>
    </citation>
    <scope>NUCLEOTIDE SEQUENCE [LARGE SCALE GENOMIC DNA]</scope>
    <source>
        <strain evidence="1 2">BLCC-M143</strain>
    </source>
</reference>
<proteinExistence type="predicted"/>
<organism evidence="1 2">
    <name type="scientific">Roseofilum casamattae BLCC-M143</name>
    <dbReference type="NCBI Taxonomy" id="3022442"/>
    <lineage>
        <taxon>Bacteria</taxon>
        <taxon>Bacillati</taxon>
        <taxon>Cyanobacteriota</taxon>
        <taxon>Cyanophyceae</taxon>
        <taxon>Desertifilales</taxon>
        <taxon>Desertifilaceae</taxon>
        <taxon>Roseofilum</taxon>
        <taxon>Roseofilum casamattae</taxon>
    </lineage>
</organism>
<evidence type="ECO:0000313" key="1">
    <source>
        <dbReference type="EMBL" id="MDJ1184717.1"/>
    </source>
</evidence>
<protein>
    <submittedName>
        <fullName evidence="1">Uncharacterized protein</fullName>
    </submittedName>
</protein>
<gene>
    <name evidence="1" type="ORF">PMH09_16130</name>
</gene>
<dbReference type="Proteomes" id="UP001232992">
    <property type="component" value="Unassembled WGS sequence"/>
</dbReference>
<dbReference type="RefSeq" id="WP_283759371.1">
    <property type="nucleotide sequence ID" value="NZ_JAQOSQ010000018.1"/>
</dbReference>